<evidence type="ECO:0000313" key="1">
    <source>
        <dbReference type="EMBL" id="MPC77659.1"/>
    </source>
</evidence>
<evidence type="ECO:0000313" key="2">
    <source>
        <dbReference type="Proteomes" id="UP000324222"/>
    </source>
</evidence>
<protein>
    <submittedName>
        <fullName evidence="1">Uncharacterized protein</fullName>
    </submittedName>
</protein>
<comment type="caution">
    <text evidence="1">The sequence shown here is derived from an EMBL/GenBank/DDBJ whole genome shotgun (WGS) entry which is preliminary data.</text>
</comment>
<gene>
    <name evidence="1" type="ORF">E2C01_072118</name>
</gene>
<name>A0A5B7I6Y9_PORTR</name>
<dbReference type="EMBL" id="VSRR010046421">
    <property type="protein sequence ID" value="MPC77659.1"/>
    <property type="molecule type" value="Genomic_DNA"/>
</dbReference>
<dbReference type="Proteomes" id="UP000324222">
    <property type="component" value="Unassembled WGS sequence"/>
</dbReference>
<accession>A0A5B7I6Y9</accession>
<dbReference type="OrthoDB" id="6333371at2759"/>
<organism evidence="1 2">
    <name type="scientific">Portunus trituberculatus</name>
    <name type="common">Swimming crab</name>
    <name type="synonym">Neptunus trituberculatus</name>
    <dbReference type="NCBI Taxonomy" id="210409"/>
    <lineage>
        <taxon>Eukaryota</taxon>
        <taxon>Metazoa</taxon>
        <taxon>Ecdysozoa</taxon>
        <taxon>Arthropoda</taxon>
        <taxon>Crustacea</taxon>
        <taxon>Multicrustacea</taxon>
        <taxon>Malacostraca</taxon>
        <taxon>Eumalacostraca</taxon>
        <taxon>Eucarida</taxon>
        <taxon>Decapoda</taxon>
        <taxon>Pleocyemata</taxon>
        <taxon>Brachyura</taxon>
        <taxon>Eubrachyura</taxon>
        <taxon>Portunoidea</taxon>
        <taxon>Portunidae</taxon>
        <taxon>Portuninae</taxon>
        <taxon>Portunus</taxon>
    </lineage>
</organism>
<reference evidence="1 2" key="1">
    <citation type="submission" date="2019-05" db="EMBL/GenBank/DDBJ databases">
        <title>Another draft genome of Portunus trituberculatus and its Hox gene families provides insights of decapod evolution.</title>
        <authorList>
            <person name="Jeong J.-H."/>
            <person name="Song I."/>
            <person name="Kim S."/>
            <person name="Choi T."/>
            <person name="Kim D."/>
            <person name="Ryu S."/>
            <person name="Kim W."/>
        </authorList>
    </citation>
    <scope>NUCLEOTIDE SEQUENCE [LARGE SCALE GENOMIC DNA]</scope>
    <source>
        <tissue evidence="1">Muscle</tissue>
    </source>
</reference>
<keyword evidence="2" id="KW-1185">Reference proteome</keyword>
<sequence length="93" mass="10579">MAVLERPIGRRLVPSLSLECRAEVLSLSTQVEANVEVHEHSGSAPLFLLNTGEYRCFEGWVSQFNSFITGMHLLTPFSNETHFHHNFLGMIRH</sequence>
<dbReference type="AlphaFoldDB" id="A0A5B7I6Y9"/>
<proteinExistence type="predicted"/>